<reference evidence="1" key="4">
    <citation type="submission" date="2022-09" db="EMBL/GenBank/DDBJ databases">
        <title>Rouxiella aceris sp. nov., isolated from tree sap and emended description of the genus Rhouxiella.</title>
        <authorList>
            <person name="Kim I.S."/>
        </authorList>
    </citation>
    <scope>NUCLEOTIDE SEQUENCE</scope>
    <source>
        <strain evidence="1">SAP-2</strain>
    </source>
</reference>
<dbReference type="Proteomes" id="UP000192722">
    <property type="component" value="Unassembled WGS sequence"/>
</dbReference>
<reference evidence="2 3" key="2">
    <citation type="journal article" date="2017" name="Int. J. Syst. Evol. Microbiol.">
        <title>Rouxiella badensis sp. nov. and Rouxiella silvae sp. nov. isolated from peat bog soil in Germany and emendation of the genus description.</title>
        <authorList>
            <person name="Le Fleche-Mateos A."/>
            <person name="Kugler J.H."/>
            <person name="Hansen S.H."/>
            <person name="Syldatk C."/>
            <person name="Hausmann R."/>
            <person name="Lomprez F."/>
            <person name="Vandenbogaert M."/>
            <person name="Manuguerra J.C."/>
            <person name="Grimont P.A."/>
        </authorList>
    </citation>
    <scope>NUCLEOTIDE SEQUENCE [LARGE SCALE GENOMIC DNA]</scope>
    <source>
        <strain evidence="2 3">213</strain>
    </source>
</reference>
<reference evidence="2" key="1">
    <citation type="submission" date="2016-12" db="EMBL/GenBank/DDBJ databases">
        <authorList>
            <person name="Le Fleche-Mateos A."/>
        </authorList>
    </citation>
    <scope>NUCLEOTIDE SEQUENCE</scope>
    <source>
        <strain evidence="2">213</strain>
    </source>
</reference>
<dbReference type="InterPro" id="IPR021266">
    <property type="entry name" value="Kdo_hydroxlase"/>
</dbReference>
<evidence type="ECO:0000313" key="3">
    <source>
        <dbReference type="Proteomes" id="UP000192722"/>
    </source>
</evidence>
<protein>
    <submittedName>
        <fullName evidence="2">3-deoxy-D-manno-oct-2-ulosonic acid (Kdo) hydroxylase</fullName>
    </submittedName>
    <submittedName>
        <fullName evidence="1">Kdo hydroxylase family protein</fullName>
    </submittedName>
</protein>
<dbReference type="AlphaFoldDB" id="A0AA40X4I2"/>
<name>A0AA40X4I2_9GAMM</name>
<proteinExistence type="predicted"/>
<evidence type="ECO:0000313" key="1">
    <source>
        <dbReference type="EMBL" id="MBF6638538.1"/>
    </source>
</evidence>
<sequence length="300" mass="34517">MSEKTQLEEQEAIVTFSQNSWDGQRIEGSSAVNALEQGKVLFFPHLAFPLSAQQQRLLDPALVDPKKKNISYSVGNHLIKGVADAAVEPQIRKLLESYYQSCSALISSVLPQYQHVLRKPVNSLRLHPVTVWRNNSSWRKDDSRLHVDAFPFRPNYGERILRIFTNVNPHGEDRVWRVGEPFSELATRMLPKLSSYSPRKSWLLEKIGVTKSLRSHYDHLMLQLHDKMKADGHYQQHGQQLTQRFPTGSTWVCFSDQTPHAAMSGQFMLEQTFLMSVKDMQNPELSPLKTLQRLTRQKLI</sequence>
<dbReference type="Proteomes" id="UP000705283">
    <property type="component" value="Unassembled WGS sequence"/>
</dbReference>
<keyword evidence="3" id="KW-1185">Reference proteome</keyword>
<reference evidence="1" key="3">
    <citation type="submission" date="2020-11" db="EMBL/GenBank/DDBJ databases">
        <authorList>
            <person name="Lee S.D."/>
        </authorList>
    </citation>
    <scope>NUCLEOTIDE SEQUENCE</scope>
    <source>
        <strain evidence="1">SAP-2</strain>
    </source>
</reference>
<dbReference type="Pfam" id="PF11004">
    <property type="entry name" value="Kdo_hydroxy"/>
    <property type="match status" value="1"/>
</dbReference>
<gene>
    <name evidence="2" type="ORF">BS639_15865</name>
    <name evidence="1" type="ORF">ITX54_17880</name>
</gene>
<accession>A0AA40X4I2</accession>
<dbReference type="EMBL" id="MRWD01000039">
    <property type="protein sequence ID" value="ORJ20238.1"/>
    <property type="molecule type" value="Genomic_DNA"/>
</dbReference>
<evidence type="ECO:0000313" key="4">
    <source>
        <dbReference type="Proteomes" id="UP000705283"/>
    </source>
</evidence>
<dbReference type="EMBL" id="JADMKS010000007">
    <property type="protein sequence ID" value="MBF6638538.1"/>
    <property type="molecule type" value="Genomic_DNA"/>
</dbReference>
<organism evidence="1 4">
    <name type="scientific">Rouxiella silvae</name>
    <dbReference type="NCBI Taxonomy" id="1646373"/>
    <lineage>
        <taxon>Bacteria</taxon>
        <taxon>Pseudomonadati</taxon>
        <taxon>Pseudomonadota</taxon>
        <taxon>Gammaproteobacteria</taxon>
        <taxon>Enterobacterales</taxon>
        <taxon>Yersiniaceae</taxon>
        <taxon>Rouxiella</taxon>
    </lineage>
</organism>
<dbReference type="RefSeq" id="WP_084983589.1">
    <property type="nucleotide sequence ID" value="NZ_CBCSCF010000016.1"/>
</dbReference>
<comment type="caution">
    <text evidence="1">The sequence shown here is derived from an EMBL/GenBank/DDBJ whole genome shotgun (WGS) entry which is preliminary data.</text>
</comment>
<evidence type="ECO:0000313" key="2">
    <source>
        <dbReference type="EMBL" id="ORJ20238.1"/>
    </source>
</evidence>